<dbReference type="PANTHER" id="PTHR35399:SF2">
    <property type="entry name" value="DUF839 DOMAIN-CONTAINING PROTEIN"/>
    <property type="match status" value="1"/>
</dbReference>
<comment type="caution">
    <text evidence="1">The sequence shown here is derived from an EMBL/GenBank/DDBJ whole genome shotgun (WGS) entry which is preliminary data.</text>
</comment>
<reference evidence="1 2" key="1">
    <citation type="submission" date="2020-07" db="EMBL/GenBank/DDBJ databases">
        <title>Streptomyces isolated from Indian soil.</title>
        <authorList>
            <person name="Mandal S."/>
            <person name="Maiti P.K."/>
        </authorList>
    </citation>
    <scope>NUCLEOTIDE SEQUENCE [LARGE SCALE GENOMIC DNA]</scope>
    <source>
        <strain evidence="1 2">PSKA28</strain>
    </source>
</reference>
<dbReference type="InterPro" id="IPR008557">
    <property type="entry name" value="PhoX"/>
</dbReference>
<evidence type="ECO:0000313" key="2">
    <source>
        <dbReference type="Proteomes" id="UP000545761"/>
    </source>
</evidence>
<sequence length="194" mass="20514">MYLAVVSGTAAPACTGHAEQVQAHQRAGSGGAAAAGQATGAGRYGRVVRWTETGGTSTEGGTFAWEVFHPGGDPALTPDGPVRRAEEPLVRYRRQAVDLHRCPRPQPCRRRRTVFAEVGNNALLVADTRTREVARFLVAPRGSEVAGVSATPDGDALFVNIQHPGQRTRAWGITAANPRAVTSWPDDEAAARPA</sequence>
<organism evidence="1 2">
    <name type="scientific">Streptomyces himalayensis subsp. himalayensis</name>
    <dbReference type="NCBI Taxonomy" id="2756131"/>
    <lineage>
        <taxon>Bacteria</taxon>
        <taxon>Bacillati</taxon>
        <taxon>Actinomycetota</taxon>
        <taxon>Actinomycetes</taxon>
        <taxon>Kitasatosporales</taxon>
        <taxon>Streptomycetaceae</taxon>
        <taxon>Streptomyces</taxon>
        <taxon>Streptomyces himalayensis</taxon>
    </lineage>
</organism>
<name>A0A7W0DLG5_9ACTN</name>
<dbReference type="Pfam" id="PF05787">
    <property type="entry name" value="PhoX"/>
    <property type="match status" value="1"/>
</dbReference>
<dbReference type="AlphaFoldDB" id="A0A7W0DLG5"/>
<dbReference type="Proteomes" id="UP000545761">
    <property type="component" value="Unassembled WGS sequence"/>
</dbReference>
<gene>
    <name evidence="1" type="ORF">H1D24_11975</name>
</gene>
<dbReference type="EMBL" id="JACEHE010000006">
    <property type="protein sequence ID" value="MBA2946509.1"/>
    <property type="molecule type" value="Genomic_DNA"/>
</dbReference>
<proteinExistence type="predicted"/>
<accession>A0A7W0DLG5</accession>
<evidence type="ECO:0000313" key="1">
    <source>
        <dbReference type="EMBL" id="MBA2946509.1"/>
    </source>
</evidence>
<dbReference type="PANTHER" id="PTHR35399">
    <property type="entry name" value="SLR8030 PROTEIN"/>
    <property type="match status" value="1"/>
</dbReference>
<protein>
    <submittedName>
        <fullName evidence="1">DUF839 domain-containing protein</fullName>
    </submittedName>
</protein>